<feature type="compositionally biased region" description="Basic and acidic residues" evidence="2">
    <location>
        <begin position="106"/>
        <end position="132"/>
    </location>
</feature>
<evidence type="ECO:0000256" key="2">
    <source>
        <dbReference type="SAM" id="MobiDB-lite"/>
    </source>
</evidence>
<reference evidence="3 4" key="1">
    <citation type="submission" date="2016-11" db="EMBL/GenBank/DDBJ databases">
        <authorList>
            <person name="Jaros S."/>
            <person name="Januszkiewicz K."/>
            <person name="Wedrychowicz H."/>
        </authorList>
    </citation>
    <scope>NUCLEOTIDE SEQUENCE [LARGE SCALE GENOMIC DNA]</scope>
    <source>
        <strain evidence="3 4">DSM 21986</strain>
    </source>
</reference>
<evidence type="ECO:0000313" key="3">
    <source>
        <dbReference type="EMBL" id="SHG26361.1"/>
    </source>
</evidence>
<dbReference type="STRING" id="1194090.SAMN05443144_12311"/>
<dbReference type="InterPro" id="IPR007139">
    <property type="entry name" value="DUF349"/>
</dbReference>
<feature type="coiled-coil region" evidence="1">
    <location>
        <begin position="208"/>
        <end position="243"/>
    </location>
</feature>
<dbReference type="AlphaFoldDB" id="A0A1M5IDP1"/>
<evidence type="ECO:0000313" key="4">
    <source>
        <dbReference type="Proteomes" id="UP000184041"/>
    </source>
</evidence>
<name>A0A1M5IDP1_9BACT</name>
<dbReference type="OrthoDB" id="5422202at2"/>
<proteinExistence type="predicted"/>
<sequence length="707" mass="83321">MESTMEEQKEASPYLYEDEHVFLTEENELFLKEGTQGDPEKVCDIAEEEVGQKVEELRNTFQELQERVEEILEDDNPSSEALADLHTDLEQVVCIGDVSQLIRRLEEQSAKHSAGAEESRETNEQEAEKKSTAMEPPEEEPAGEDTDGAEDPVAYYRAIVKKAQDLAKQTDWPYVSMELDKLSHDWSEGPDTDSEEMKKLFGKFNDAVSDFEKRKEEHYEELNKRKEENLETKKKLLEEFEGIISNKTWTATRRVNQMKGQWNSIGPLPSGKGEGLDERFEELLNIFNEHKVDRLVQERQKREDNLMVKLTVLEKMERVTKAIDHETENWDEIDEKFDALTRQWKKIGRVPKEKADDAWDRYKSVQDDFYDLKYRYNPEHQSKVDKFSTKKERICEEAEALLEADDLATAARKINKLHRRWKKIGNLPQRTEDKLWSRFKAATDAFNELKAKNQDKIKEQEEEHYRQKLDLIDQAQTIKDTDDFDKGHSRMQDLMEQWKNIGPVARKKSNKIWKQFKGAMDEFYDRRREHFKEVKERRKENLEKKKEILGKLRELGRHDDPIKAVDIAKGLQEEFKNAGYVPIKHKNKMWKKYREACDVIYDRFRAAKSGDKFDQELAKADLDTDDRHQIQKLRKEFKKVEKEARALKEEVLNFKEKKTYFNTSSGGNSLLDQVEEKIQKAEAKLEKKQQKMDALTQEMDDIRAEAE</sequence>
<keyword evidence="4" id="KW-1185">Reference proteome</keyword>
<dbReference type="EMBL" id="FQUS01000023">
    <property type="protein sequence ID" value="SHG26361.1"/>
    <property type="molecule type" value="Genomic_DNA"/>
</dbReference>
<evidence type="ECO:0008006" key="5">
    <source>
        <dbReference type="Google" id="ProtNLM"/>
    </source>
</evidence>
<feature type="region of interest" description="Disordered" evidence="2">
    <location>
        <begin position="106"/>
        <end position="151"/>
    </location>
</feature>
<organism evidence="3 4">
    <name type="scientific">Fodinibius roseus</name>
    <dbReference type="NCBI Taxonomy" id="1194090"/>
    <lineage>
        <taxon>Bacteria</taxon>
        <taxon>Pseudomonadati</taxon>
        <taxon>Balneolota</taxon>
        <taxon>Balneolia</taxon>
        <taxon>Balneolales</taxon>
        <taxon>Balneolaceae</taxon>
        <taxon>Fodinibius</taxon>
    </lineage>
</organism>
<feature type="compositionally biased region" description="Acidic residues" evidence="2">
    <location>
        <begin position="136"/>
        <end position="150"/>
    </location>
</feature>
<feature type="region of interest" description="Disordered" evidence="2">
    <location>
        <begin position="685"/>
        <end position="707"/>
    </location>
</feature>
<dbReference type="Pfam" id="PF03993">
    <property type="entry name" value="DUF349"/>
    <property type="match status" value="5"/>
</dbReference>
<feature type="coiled-coil region" evidence="1">
    <location>
        <begin position="47"/>
        <end position="74"/>
    </location>
</feature>
<protein>
    <recommendedName>
        <fullName evidence="5">DUF349 domain-containing protein</fullName>
    </recommendedName>
</protein>
<accession>A0A1M5IDP1</accession>
<evidence type="ECO:0000256" key="1">
    <source>
        <dbReference type="SAM" id="Coils"/>
    </source>
</evidence>
<dbReference type="Proteomes" id="UP000184041">
    <property type="component" value="Unassembled WGS sequence"/>
</dbReference>
<keyword evidence="1" id="KW-0175">Coiled coil</keyword>
<gene>
    <name evidence="3" type="ORF">SAMN05443144_12311</name>
</gene>